<dbReference type="InterPro" id="IPR013785">
    <property type="entry name" value="Aldolase_TIM"/>
</dbReference>
<keyword evidence="10" id="KW-0460">Magnesium</keyword>
<dbReference type="STRING" id="1051890.A0A3N4LSL4"/>
<evidence type="ECO:0000256" key="2">
    <source>
        <dbReference type="ARBA" id="ARBA00001946"/>
    </source>
</evidence>
<comment type="cofactor">
    <cofactor evidence="2">
        <name>Mg(2+)</name>
        <dbReference type="ChEBI" id="CHEBI:18420"/>
    </cofactor>
</comment>
<name>A0A3N4LSL4_9PEZI</name>
<comment type="catalytic activity">
    <reaction evidence="12">
        <text>4-methyl-5-(2-phosphooxyethyl)-thiazole + 4-amino-2-methyl-5-(diphosphooxymethyl)pyrimidine + H(+) = thiamine phosphate + diphosphate</text>
        <dbReference type="Rhea" id="RHEA:22328"/>
        <dbReference type="ChEBI" id="CHEBI:15378"/>
        <dbReference type="ChEBI" id="CHEBI:33019"/>
        <dbReference type="ChEBI" id="CHEBI:37575"/>
        <dbReference type="ChEBI" id="CHEBI:57841"/>
        <dbReference type="ChEBI" id="CHEBI:58296"/>
        <dbReference type="EC" id="2.5.1.3"/>
    </reaction>
</comment>
<dbReference type="GO" id="GO:0004789">
    <property type="term" value="F:thiamine-phosphate diphosphorylase activity"/>
    <property type="evidence" value="ECO:0007669"/>
    <property type="project" value="UniProtKB-EC"/>
</dbReference>
<organism evidence="16 17">
    <name type="scientific">Terfezia boudieri ATCC MYA-4762</name>
    <dbReference type="NCBI Taxonomy" id="1051890"/>
    <lineage>
        <taxon>Eukaryota</taxon>
        <taxon>Fungi</taxon>
        <taxon>Dikarya</taxon>
        <taxon>Ascomycota</taxon>
        <taxon>Pezizomycotina</taxon>
        <taxon>Pezizomycetes</taxon>
        <taxon>Pezizales</taxon>
        <taxon>Pezizaceae</taxon>
        <taxon>Terfezia</taxon>
    </lineage>
</organism>
<dbReference type="GO" id="GO:0004417">
    <property type="term" value="F:hydroxyethylthiazole kinase activity"/>
    <property type="evidence" value="ECO:0007669"/>
    <property type="project" value="UniProtKB-EC"/>
</dbReference>
<dbReference type="Pfam" id="PF02110">
    <property type="entry name" value="HK"/>
    <property type="match status" value="1"/>
</dbReference>
<accession>A0A3N4LSL4</accession>
<dbReference type="UniPathway" id="UPA00060">
    <property type="reaction ID" value="UER00139"/>
</dbReference>
<evidence type="ECO:0000256" key="4">
    <source>
        <dbReference type="ARBA" id="ARBA00005165"/>
    </source>
</evidence>
<reference evidence="16 17" key="1">
    <citation type="journal article" date="2018" name="Nat. Ecol. Evol.">
        <title>Pezizomycetes genomes reveal the molecular basis of ectomycorrhizal truffle lifestyle.</title>
        <authorList>
            <person name="Murat C."/>
            <person name="Payen T."/>
            <person name="Noel B."/>
            <person name="Kuo A."/>
            <person name="Morin E."/>
            <person name="Chen J."/>
            <person name="Kohler A."/>
            <person name="Krizsan K."/>
            <person name="Balestrini R."/>
            <person name="Da Silva C."/>
            <person name="Montanini B."/>
            <person name="Hainaut M."/>
            <person name="Levati E."/>
            <person name="Barry K.W."/>
            <person name="Belfiori B."/>
            <person name="Cichocki N."/>
            <person name="Clum A."/>
            <person name="Dockter R.B."/>
            <person name="Fauchery L."/>
            <person name="Guy J."/>
            <person name="Iotti M."/>
            <person name="Le Tacon F."/>
            <person name="Lindquist E.A."/>
            <person name="Lipzen A."/>
            <person name="Malagnac F."/>
            <person name="Mello A."/>
            <person name="Molinier V."/>
            <person name="Miyauchi S."/>
            <person name="Poulain J."/>
            <person name="Riccioni C."/>
            <person name="Rubini A."/>
            <person name="Sitrit Y."/>
            <person name="Splivallo R."/>
            <person name="Traeger S."/>
            <person name="Wang M."/>
            <person name="Zifcakova L."/>
            <person name="Wipf D."/>
            <person name="Zambonelli A."/>
            <person name="Paolocci F."/>
            <person name="Nowrousian M."/>
            <person name="Ottonello S."/>
            <person name="Baldrian P."/>
            <person name="Spatafora J.W."/>
            <person name="Henrissat B."/>
            <person name="Nagy L.G."/>
            <person name="Aury J.M."/>
            <person name="Wincker P."/>
            <person name="Grigoriev I.V."/>
            <person name="Bonfante P."/>
            <person name="Martin F.M."/>
        </authorList>
    </citation>
    <scope>NUCLEOTIDE SEQUENCE [LARGE SCALE GENOMIC DNA]</scope>
    <source>
        <strain evidence="16 17">ATCC MYA-4762</strain>
    </source>
</reference>
<dbReference type="Proteomes" id="UP000267821">
    <property type="component" value="Unassembled WGS sequence"/>
</dbReference>
<comment type="pathway">
    <text evidence="3">Cofactor biosynthesis; thiamine diphosphate biosynthesis; 4-methyl-5-(2-phosphoethyl)-thiazole from 5-(2-hydroxyethyl)-4-methylthiazole: step 1/1.</text>
</comment>
<gene>
    <name evidence="16" type="ORF">L211DRAFT_835982</name>
</gene>
<evidence type="ECO:0000313" key="16">
    <source>
        <dbReference type="EMBL" id="RPB25903.1"/>
    </source>
</evidence>
<dbReference type="GO" id="GO:0005524">
    <property type="term" value="F:ATP binding"/>
    <property type="evidence" value="ECO:0007669"/>
    <property type="project" value="UniProtKB-KW"/>
</dbReference>
<evidence type="ECO:0000256" key="6">
    <source>
        <dbReference type="ARBA" id="ARBA00022723"/>
    </source>
</evidence>
<dbReference type="Gene3D" id="3.40.1190.20">
    <property type="match status" value="1"/>
</dbReference>
<dbReference type="InterPro" id="IPR022998">
    <property type="entry name" value="ThiamineP_synth_TenI"/>
</dbReference>
<evidence type="ECO:0000259" key="15">
    <source>
        <dbReference type="Pfam" id="PF02581"/>
    </source>
</evidence>
<keyword evidence="9" id="KW-0067">ATP-binding</keyword>
<keyword evidence="6" id="KW-0479">Metal-binding</keyword>
<keyword evidence="8" id="KW-0418">Kinase</keyword>
<evidence type="ECO:0000256" key="13">
    <source>
        <dbReference type="ARBA" id="ARBA00047851"/>
    </source>
</evidence>
<dbReference type="GO" id="GO:0009229">
    <property type="term" value="P:thiamine diphosphate biosynthetic process"/>
    <property type="evidence" value="ECO:0007669"/>
    <property type="project" value="UniProtKB-UniPathway"/>
</dbReference>
<comment type="catalytic activity">
    <reaction evidence="13">
        <text>2-(2-carboxy-4-methylthiazol-5-yl)ethyl phosphate + 4-amino-2-methyl-5-(diphosphooxymethyl)pyrimidine + 2 H(+) = thiamine phosphate + CO2 + diphosphate</text>
        <dbReference type="Rhea" id="RHEA:47848"/>
        <dbReference type="ChEBI" id="CHEBI:15378"/>
        <dbReference type="ChEBI" id="CHEBI:16526"/>
        <dbReference type="ChEBI" id="CHEBI:33019"/>
        <dbReference type="ChEBI" id="CHEBI:37575"/>
        <dbReference type="ChEBI" id="CHEBI:57841"/>
        <dbReference type="ChEBI" id="CHEBI:62890"/>
        <dbReference type="EC" id="2.5.1.3"/>
    </reaction>
</comment>
<keyword evidence="7" id="KW-0547">Nucleotide-binding</keyword>
<dbReference type="Pfam" id="PF02581">
    <property type="entry name" value="TMP-TENI"/>
    <property type="match status" value="1"/>
</dbReference>
<keyword evidence="17" id="KW-1185">Reference proteome</keyword>
<comment type="pathway">
    <text evidence="4">Cofactor biosynthesis; thiamine diphosphate biosynthesis; thiamine phosphate from 4-amino-2-methyl-5-diphosphomethylpyrimidine and 4-methyl-5-(2-phosphoethyl)-thiazole: step 1/1.</text>
</comment>
<protein>
    <submittedName>
        <fullName evidence="16">HK-domain-containing protein</fullName>
    </submittedName>
</protein>
<feature type="domain" description="Thiamine phosphate synthase/TenI" evidence="15">
    <location>
        <begin position="11"/>
        <end position="203"/>
    </location>
</feature>
<comment type="catalytic activity">
    <reaction evidence="14">
        <text>2-[(2R,5Z)-2-carboxy-4-methylthiazol-5(2H)-ylidene]ethyl phosphate + 4-amino-2-methyl-5-(diphosphooxymethyl)pyrimidine + 2 H(+) = thiamine phosphate + CO2 + diphosphate</text>
        <dbReference type="Rhea" id="RHEA:47844"/>
        <dbReference type="ChEBI" id="CHEBI:15378"/>
        <dbReference type="ChEBI" id="CHEBI:16526"/>
        <dbReference type="ChEBI" id="CHEBI:33019"/>
        <dbReference type="ChEBI" id="CHEBI:37575"/>
        <dbReference type="ChEBI" id="CHEBI:57841"/>
        <dbReference type="ChEBI" id="CHEBI:62899"/>
        <dbReference type="EC" id="2.5.1.3"/>
    </reaction>
</comment>
<dbReference type="InterPro" id="IPR000417">
    <property type="entry name" value="Hyethyz_kinase"/>
</dbReference>
<keyword evidence="5" id="KW-0808">Transferase</keyword>
<evidence type="ECO:0000256" key="5">
    <source>
        <dbReference type="ARBA" id="ARBA00022679"/>
    </source>
</evidence>
<dbReference type="InterPro" id="IPR029056">
    <property type="entry name" value="Ribokinase-like"/>
</dbReference>
<dbReference type="Gene3D" id="3.20.20.70">
    <property type="entry name" value="Aldolase class I"/>
    <property type="match status" value="1"/>
</dbReference>
<evidence type="ECO:0000256" key="11">
    <source>
        <dbReference type="ARBA" id="ARBA00022977"/>
    </source>
</evidence>
<evidence type="ECO:0000256" key="14">
    <source>
        <dbReference type="ARBA" id="ARBA00047883"/>
    </source>
</evidence>
<dbReference type="AlphaFoldDB" id="A0A3N4LSL4"/>
<dbReference type="SUPFAM" id="SSF51391">
    <property type="entry name" value="Thiamin phosphate synthase"/>
    <property type="match status" value="1"/>
</dbReference>
<dbReference type="NCBIfam" id="TIGR00693">
    <property type="entry name" value="thiE"/>
    <property type="match status" value="1"/>
</dbReference>
<dbReference type="HAMAP" id="MF_00228">
    <property type="entry name" value="Thz_kinase"/>
    <property type="match status" value="1"/>
</dbReference>
<dbReference type="GO" id="GO:0009228">
    <property type="term" value="P:thiamine biosynthetic process"/>
    <property type="evidence" value="ECO:0007669"/>
    <property type="project" value="UniProtKB-KW"/>
</dbReference>
<dbReference type="NCBIfam" id="NF006830">
    <property type="entry name" value="PRK09355.1"/>
    <property type="match status" value="1"/>
</dbReference>
<dbReference type="InterPro" id="IPR034291">
    <property type="entry name" value="TMP_synthase"/>
</dbReference>
<evidence type="ECO:0000256" key="7">
    <source>
        <dbReference type="ARBA" id="ARBA00022741"/>
    </source>
</evidence>
<evidence type="ECO:0000256" key="12">
    <source>
        <dbReference type="ARBA" id="ARBA00047334"/>
    </source>
</evidence>
<dbReference type="PANTHER" id="PTHR20857">
    <property type="entry name" value="THIAMINE-PHOSPHATE PYROPHOSPHORYLASE"/>
    <property type="match status" value="1"/>
</dbReference>
<evidence type="ECO:0000256" key="1">
    <source>
        <dbReference type="ARBA" id="ARBA00001771"/>
    </source>
</evidence>
<evidence type="ECO:0000313" key="17">
    <source>
        <dbReference type="Proteomes" id="UP000267821"/>
    </source>
</evidence>
<dbReference type="HAMAP" id="MF_00097">
    <property type="entry name" value="TMP_synthase"/>
    <property type="match status" value="1"/>
</dbReference>
<dbReference type="GO" id="GO:0005737">
    <property type="term" value="C:cytoplasm"/>
    <property type="evidence" value="ECO:0007669"/>
    <property type="project" value="TreeGrafter"/>
</dbReference>
<evidence type="ECO:0000256" key="8">
    <source>
        <dbReference type="ARBA" id="ARBA00022777"/>
    </source>
</evidence>
<dbReference type="PRINTS" id="PR01099">
    <property type="entry name" value="HYETHTZKNASE"/>
</dbReference>
<keyword evidence="11" id="KW-0784">Thiamine biosynthesis</keyword>
<sequence>MSHRHTLDLSLYLVTSSDLLPSNTTLAKHVEAAIKGGVSIVQLREKNLDTGAFIRLAKEVHGVTKKHSVPLLINDRVDVALAVGCEGVHVGQSDLDYATARVLLGPSAYIGISATNVTEAVKALDDISDVYADPGTTYLGLGPVYATATKPDHKTPIGPEGIREILQSLSTHKLSGARASRPLPDTQFVAIGGINRENLYNVLYMSEPTLEFKEQQKKSVCPRILKLGGVAVVSAIMASPTPQIVARELCNQINTASTPAAADPILSEEHISQSTFDIIKSIPIHMPLIHHITNSVVKGFSANVTLAVGASPIMSENPMEMKDLAAITSGFVLNMGTSLPEFELVATKGITENNRKGNPIVFDPVGAGATKWRRELSHKLVEVGYFDVIKGNRGEILTIAGAENIVMRGVDDASVDGAMQSHDLARVVRDLALRENNIIVMTGKSDIVSNGMSTYIIHNGHPWQAKVTGTGCSLGSVLAAALSVIPKIGPVVRSIDRKLSAVISGMLLYNIAAERAAKRAQGPASWKVAFLDCLSQMVETGFLPEEAKIEKLNLV</sequence>
<dbReference type="CDD" id="cd01170">
    <property type="entry name" value="THZ_kinase"/>
    <property type="match status" value="1"/>
</dbReference>
<dbReference type="InterPro" id="IPR036206">
    <property type="entry name" value="ThiamineP_synth_sf"/>
</dbReference>
<evidence type="ECO:0000256" key="10">
    <source>
        <dbReference type="ARBA" id="ARBA00022842"/>
    </source>
</evidence>
<dbReference type="PANTHER" id="PTHR20857:SF23">
    <property type="entry name" value="THIAMINE BIOSYNTHETIC BIFUNCTIONAL ENZYME"/>
    <property type="match status" value="1"/>
</dbReference>
<comment type="catalytic activity">
    <reaction evidence="1">
        <text>5-(2-hydroxyethyl)-4-methylthiazole + ATP = 4-methyl-5-(2-phosphooxyethyl)-thiazole + ADP + H(+)</text>
        <dbReference type="Rhea" id="RHEA:24212"/>
        <dbReference type="ChEBI" id="CHEBI:15378"/>
        <dbReference type="ChEBI" id="CHEBI:17957"/>
        <dbReference type="ChEBI" id="CHEBI:30616"/>
        <dbReference type="ChEBI" id="CHEBI:58296"/>
        <dbReference type="ChEBI" id="CHEBI:456216"/>
        <dbReference type="EC" id="2.7.1.50"/>
    </reaction>
</comment>
<evidence type="ECO:0000256" key="9">
    <source>
        <dbReference type="ARBA" id="ARBA00022840"/>
    </source>
</evidence>
<dbReference type="FunCoup" id="A0A3N4LSL4">
    <property type="interactions" value="115"/>
</dbReference>
<dbReference type="OrthoDB" id="4994at2759"/>
<proteinExistence type="inferred from homology"/>
<dbReference type="EMBL" id="ML121536">
    <property type="protein sequence ID" value="RPB25903.1"/>
    <property type="molecule type" value="Genomic_DNA"/>
</dbReference>
<evidence type="ECO:0000256" key="3">
    <source>
        <dbReference type="ARBA" id="ARBA00004868"/>
    </source>
</evidence>
<dbReference type="GO" id="GO:0000287">
    <property type="term" value="F:magnesium ion binding"/>
    <property type="evidence" value="ECO:0007669"/>
    <property type="project" value="InterPro"/>
</dbReference>
<dbReference type="SUPFAM" id="SSF53613">
    <property type="entry name" value="Ribokinase-like"/>
    <property type="match status" value="1"/>
</dbReference>
<dbReference type="CDD" id="cd00564">
    <property type="entry name" value="TMP_TenI"/>
    <property type="match status" value="1"/>
</dbReference>
<dbReference type="InParanoid" id="A0A3N4LSL4"/>